<reference evidence="8" key="2">
    <citation type="journal article" date="2007" name="Science">
        <title>Draft genome sequence of the sexually transmitted pathogen Trichomonas vaginalis.</title>
        <authorList>
            <person name="Carlton J.M."/>
            <person name="Hirt R.P."/>
            <person name="Silva J.C."/>
            <person name="Delcher A.L."/>
            <person name="Schatz M."/>
            <person name="Zhao Q."/>
            <person name="Wortman J.R."/>
            <person name="Bidwell S.L."/>
            <person name="Alsmark U.C.M."/>
            <person name="Besteiro S."/>
            <person name="Sicheritz-Ponten T."/>
            <person name="Noel C.J."/>
            <person name="Dacks J.B."/>
            <person name="Foster P.G."/>
            <person name="Simillion C."/>
            <person name="Van de Peer Y."/>
            <person name="Miranda-Saavedra D."/>
            <person name="Barton G.J."/>
            <person name="Westrop G.D."/>
            <person name="Mueller S."/>
            <person name="Dessi D."/>
            <person name="Fiori P.L."/>
            <person name="Ren Q."/>
            <person name="Paulsen I."/>
            <person name="Zhang H."/>
            <person name="Bastida-Corcuera F.D."/>
            <person name="Simoes-Barbosa A."/>
            <person name="Brown M.T."/>
            <person name="Hayes R.D."/>
            <person name="Mukherjee M."/>
            <person name="Okumura C.Y."/>
            <person name="Schneider R."/>
            <person name="Smith A.J."/>
            <person name="Vanacova S."/>
            <person name="Villalvazo M."/>
            <person name="Haas B.J."/>
            <person name="Pertea M."/>
            <person name="Feldblyum T.V."/>
            <person name="Utterback T.R."/>
            <person name="Shu C.L."/>
            <person name="Osoegawa K."/>
            <person name="de Jong P.J."/>
            <person name="Hrdy I."/>
            <person name="Horvathova L."/>
            <person name="Zubacova Z."/>
            <person name="Dolezal P."/>
            <person name="Malik S.B."/>
            <person name="Logsdon J.M. Jr."/>
            <person name="Henze K."/>
            <person name="Gupta A."/>
            <person name="Wang C.C."/>
            <person name="Dunne R.L."/>
            <person name="Upcroft J.A."/>
            <person name="Upcroft P."/>
            <person name="White O."/>
            <person name="Salzberg S.L."/>
            <person name="Tang P."/>
            <person name="Chiu C.-H."/>
            <person name="Lee Y.-S."/>
            <person name="Embley T.M."/>
            <person name="Coombs G.H."/>
            <person name="Mottram J.C."/>
            <person name="Tachezy J."/>
            <person name="Fraser-Liggett C.M."/>
            <person name="Johnson P.J."/>
        </authorList>
    </citation>
    <scope>NUCLEOTIDE SEQUENCE [LARGE SCALE GENOMIC DNA]</scope>
    <source>
        <strain evidence="8">G3</strain>
    </source>
</reference>
<organism evidence="8 9">
    <name type="scientific">Trichomonas vaginalis (strain ATCC PRA-98 / G3)</name>
    <dbReference type="NCBI Taxonomy" id="412133"/>
    <lineage>
        <taxon>Eukaryota</taxon>
        <taxon>Metamonada</taxon>
        <taxon>Parabasalia</taxon>
        <taxon>Trichomonadida</taxon>
        <taxon>Trichomonadidae</taxon>
        <taxon>Trichomonas</taxon>
    </lineage>
</organism>
<evidence type="ECO:0000256" key="5">
    <source>
        <dbReference type="ARBA" id="ARBA00023242"/>
    </source>
</evidence>
<dbReference type="OrthoDB" id="2143914at2759"/>
<dbReference type="AlphaFoldDB" id="A2DM51"/>
<keyword evidence="2" id="KW-0805">Transcription regulation</keyword>
<keyword evidence="9" id="KW-1185">Reference proteome</keyword>
<dbReference type="RefSeq" id="XP_001579457.1">
    <property type="nucleotide sequence ID" value="XM_001579407.1"/>
</dbReference>
<dbReference type="Proteomes" id="UP000001542">
    <property type="component" value="Unassembled WGS sequence"/>
</dbReference>
<dbReference type="InterPro" id="IPR009057">
    <property type="entry name" value="Homeodomain-like_sf"/>
</dbReference>
<feature type="domain" description="HTH myb-type" evidence="7">
    <location>
        <begin position="96"/>
        <end position="143"/>
    </location>
</feature>
<evidence type="ECO:0000313" key="8">
    <source>
        <dbReference type="EMBL" id="EAY18471.1"/>
    </source>
</evidence>
<keyword evidence="1" id="KW-0677">Repeat</keyword>
<name>A2DM51_TRIV3</name>
<keyword evidence="4" id="KW-0804">Transcription</keyword>
<evidence type="ECO:0000259" key="6">
    <source>
        <dbReference type="PROSITE" id="PS50090"/>
    </source>
</evidence>
<keyword evidence="5" id="KW-0539">Nucleus</keyword>
<evidence type="ECO:0000256" key="4">
    <source>
        <dbReference type="ARBA" id="ARBA00023163"/>
    </source>
</evidence>
<sequence length="161" mass="18425">MQGHRSLPPITSLFPGIQDTPLLINIIAAPQPIVVAKKTSLKSKFTAEEDKKLMELVSKTKSKNWNEIAASLGSRNARQCRERWNNYLNPSLRNDPWTEEEDKLLLDKHAEFGTHWNKISKCFSNRSDNAVRNRWQLLMRHLEKNGHISSSSSTPSQMSDN</sequence>
<dbReference type="SMR" id="A2DM51"/>
<evidence type="ECO:0000256" key="2">
    <source>
        <dbReference type="ARBA" id="ARBA00023015"/>
    </source>
</evidence>
<dbReference type="CDD" id="cd00167">
    <property type="entry name" value="SANT"/>
    <property type="match status" value="2"/>
</dbReference>
<dbReference type="GO" id="GO:0000981">
    <property type="term" value="F:DNA-binding transcription factor activity, RNA polymerase II-specific"/>
    <property type="evidence" value="ECO:0000318"/>
    <property type="project" value="GO_Central"/>
</dbReference>
<dbReference type="PANTHER" id="PTHR46621">
    <property type="entry name" value="SNRNA-ACTIVATING PROTEIN COMPLEX SUBUNIT 4"/>
    <property type="match status" value="1"/>
</dbReference>
<accession>A2DM51</accession>
<dbReference type="VEuPathDB" id="TrichDB:TVAG_083240"/>
<dbReference type="PROSITE" id="PS50090">
    <property type="entry name" value="MYB_LIKE"/>
    <property type="match status" value="2"/>
</dbReference>
<dbReference type="InParanoid" id="A2DM51"/>
<evidence type="ECO:0000313" key="9">
    <source>
        <dbReference type="Proteomes" id="UP000001542"/>
    </source>
</evidence>
<dbReference type="GO" id="GO:0000978">
    <property type="term" value="F:RNA polymerase II cis-regulatory region sequence-specific DNA binding"/>
    <property type="evidence" value="ECO:0000318"/>
    <property type="project" value="GO_Central"/>
</dbReference>
<dbReference type="InterPro" id="IPR051575">
    <property type="entry name" value="Myb-like_DNA-bd"/>
</dbReference>
<dbReference type="GO" id="GO:0006355">
    <property type="term" value="P:regulation of DNA-templated transcription"/>
    <property type="evidence" value="ECO:0000318"/>
    <property type="project" value="GO_Central"/>
</dbReference>
<dbReference type="SMART" id="SM00717">
    <property type="entry name" value="SANT"/>
    <property type="match status" value="2"/>
</dbReference>
<dbReference type="eggNOG" id="KOG0048">
    <property type="taxonomic scope" value="Eukaryota"/>
</dbReference>
<dbReference type="STRING" id="5722.A2DM51"/>
<dbReference type="Gene3D" id="1.10.10.60">
    <property type="entry name" value="Homeodomain-like"/>
    <property type="match status" value="2"/>
</dbReference>
<dbReference type="FunFam" id="1.10.10.60:FF:000010">
    <property type="entry name" value="Transcriptional activator Myb isoform A"/>
    <property type="match status" value="1"/>
</dbReference>
<dbReference type="PROSITE" id="PS51294">
    <property type="entry name" value="HTH_MYB"/>
    <property type="match status" value="2"/>
</dbReference>
<evidence type="ECO:0000256" key="3">
    <source>
        <dbReference type="ARBA" id="ARBA00023125"/>
    </source>
</evidence>
<gene>
    <name evidence="8" type="ORF">TVAG_083240</name>
</gene>
<dbReference type="Pfam" id="PF13921">
    <property type="entry name" value="Myb_DNA-bind_6"/>
    <property type="match status" value="1"/>
</dbReference>
<dbReference type="InterPro" id="IPR001005">
    <property type="entry name" value="SANT/Myb"/>
</dbReference>
<reference evidence="8" key="1">
    <citation type="submission" date="2006-10" db="EMBL/GenBank/DDBJ databases">
        <authorList>
            <person name="Amadeo P."/>
            <person name="Zhao Q."/>
            <person name="Wortman J."/>
            <person name="Fraser-Liggett C."/>
            <person name="Carlton J."/>
        </authorList>
    </citation>
    <scope>NUCLEOTIDE SEQUENCE</scope>
    <source>
        <strain evidence="8">G3</strain>
    </source>
</reference>
<dbReference type="EMBL" id="DS113218">
    <property type="protein sequence ID" value="EAY18471.1"/>
    <property type="molecule type" value="Genomic_DNA"/>
</dbReference>
<feature type="domain" description="Myb-like" evidence="6">
    <location>
        <begin position="37"/>
        <end position="88"/>
    </location>
</feature>
<dbReference type="PANTHER" id="PTHR46621:SF1">
    <property type="entry name" value="SNRNA-ACTIVATING PROTEIN COMPLEX SUBUNIT 4"/>
    <property type="match status" value="1"/>
</dbReference>
<feature type="domain" description="HTH myb-type" evidence="7">
    <location>
        <begin position="37"/>
        <end position="92"/>
    </location>
</feature>
<dbReference type="VEuPathDB" id="TrichDB:TVAGG3_0984130"/>
<evidence type="ECO:0000259" key="7">
    <source>
        <dbReference type="PROSITE" id="PS51294"/>
    </source>
</evidence>
<dbReference type="GO" id="GO:0005634">
    <property type="term" value="C:nucleus"/>
    <property type="evidence" value="ECO:0000318"/>
    <property type="project" value="GO_Central"/>
</dbReference>
<protein>
    <submittedName>
        <fullName evidence="8">Myb-like DNA-binding domain containing protein</fullName>
    </submittedName>
</protein>
<proteinExistence type="predicted"/>
<dbReference type="SUPFAM" id="SSF46689">
    <property type="entry name" value="Homeodomain-like"/>
    <property type="match status" value="2"/>
</dbReference>
<feature type="domain" description="Myb-like" evidence="6">
    <location>
        <begin position="89"/>
        <end position="139"/>
    </location>
</feature>
<keyword evidence="3 8" id="KW-0238">DNA-binding</keyword>
<evidence type="ECO:0000256" key="1">
    <source>
        <dbReference type="ARBA" id="ARBA00022737"/>
    </source>
</evidence>
<dbReference type="KEGG" id="tva:5463981"/>
<dbReference type="InterPro" id="IPR017930">
    <property type="entry name" value="Myb_dom"/>
</dbReference>